<dbReference type="KEGG" id="afs:AFR_18105"/>
<organism evidence="1 2">
    <name type="scientific">Actinoplanes friuliensis DSM 7358</name>
    <dbReference type="NCBI Taxonomy" id="1246995"/>
    <lineage>
        <taxon>Bacteria</taxon>
        <taxon>Bacillati</taxon>
        <taxon>Actinomycetota</taxon>
        <taxon>Actinomycetes</taxon>
        <taxon>Micromonosporales</taxon>
        <taxon>Micromonosporaceae</taxon>
        <taxon>Actinoplanes</taxon>
    </lineage>
</organism>
<evidence type="ECO:0000313" key="2">
    <source>
        <dbReference type="Proteomes" id="UP000017746"/>
    </source>
</evidence>
<name>U5VYD2_9ACTN</name>
<dbReference type="eggNOG" id="ENOG50320W7">
    <property type="taxonomic scope" value="Bacteria"/>
</dbReference>
<dbReference type="AlphaFoldDB" id="U5VYD2"/>
<accession>U5VYD2</accession>
<dbReference type="PATRIC" id="fig|1246995.3.peg.3674"/>
<dbReference type="Proteomes" id="UP000017746">
    <property type="component" value="Chromosome"/>
</dbReference>
<proteinExistence type="predicted"/>
<sequence length="122" mass="12650">MLVLDLLSVTEGVNVSGDQAGFHALAVLVAGGGELALSDEGQLLGVLVEATEGPVVAGLHDRRLTVRGGDEGRSILADELRAVGDMDDGGHAHIEYFEGHFYLGAGSLPLILISPHGGMPRR</sequence>
<keyword evidence="2" id="KW-1185">Reference proteome</keyword>
<evidence type="ECO:0000313" key="1">
    <source>
        <dbReference type="EMBL" id="AGZ41899.1"/>
    </source>
</evidence>
<protein>
    <submittedName>
        <fullName evidence="1">Uncharacterized protein</fullName>
    </submittedName>
</protein>
<dbReference type="HOGENOM" id="CLU_1958305_0_0_11"/>
<dbReference type="InterPro" id="IPR029083">
    <property type="entry name" value="Imm32"/>
</dbReference>
<reference evidence="1 2" key="1">
    <citation type="journal article" date="2014" name="J. Biotechnol.">
        <title>Complete genome sequence of the actinobacterium Actinoplanes friuliensis HAG 010964, producer of the lipopeptide antibiotic friulimycin.</title>
        <authorList>
            <person name="Ruckert C."/>
            <person name="Szczepanowski R."/>
            <person name="Albersmeier A."/>
            <person name="Goesmann A."/>
            <person name="Fischer N."/>
            <person name="Steinkamper A."/>
            <person name="Puhler A."/>
            <person name="Biener R."/>
            <person name="Schwartz D."/>
            <person name="Kalinowski J."/>
        </authorList>
    </citation>
    <scope>NUCLEOTIDE SEQUENCE [LARGE SCALE GENOMIC DNA]</scope>
    <source>
        <strain evidence="1 2">DSM 7358</strain>
    </source>
</reference>
<dbReference type="STRING" id="1246995.AFR_18105"/>
<dbReference type="EMBL" id="CP006272">
    <property type="protein sequence ID" value="AGZ41899.1"/>
    <property type="molecule type" value="Genomic_DNA"/>
</dbReference>
<gene>
    <name evidence="1" type="ORF">AFR_18105</name>
</gene>
<dbReference type="Pfam" id="PF15566">
    <property type="entry name" value="Imm32"/>
    <property type="match status" value="1"/>
</dbReference>